<organism evidence="2 3">
    <name type="scientific">Plectosphaerella cucumerina</name>
    <dbReference type="NCBI Taxonomy" id="40658"/>
    <lineage>
        <taxon>Eukaryota</taxon>
        <taxon>Fungi</taxon>
        <taxon>Dikarya</taxon>
        <taxon>Ascomycota</taxon>
        <taxon>Pezizomycotina</taxon>
        <taxon>Sordariomycetes</taxon>
        <taxon>Hypocreomycetidae</taxon>
        <taxon>Glomerellales</taxon>
        <taxon>Plectosphaerellaceae</taxon>
        <taxon>Plectosphaerella</taxon>
    </lineage>
</organism>
<dbReference type="AlphaFoldDB" id="A0A8K0TNY0"/>
<feature type="region of interest" description="Disordered" evidence="1">
    <location>
        <begin position="95"/>
        <end position="260"/>
    </location>
</feature>
<feature type="compositionally biased region" description="Pro residues" evidence="1">
    <location>
        <begin position="246"/>
        <end position="260"/>
    </location>
</feature>
<evidence type="ECO:0000313" key="3">
    <source>
        <dbReference type="Proteomes" id="UP000813385"/>
    </source>
</evidence>
<evidence type="ECO:0000313" key="2">
    <source>
        <dbReference type="EMBL" id="KAH7366849.1"/>
    </source>
</evidence>
<sequence length="260" mass="28590">SALEEELLVVRNVESRRGHVHSQVLLRDGHHRCHGRADRPRTSLGEDIITRLIRSRVVPTSLCGPLDAPSKEEIVVNPRALLRSSLRGWMDACAQHDQGKDQGDGAASGGNAPPASHRDPVHRQVPVVASAPTGNGGMVRRPISELLGSSGQADIRRHSAARRRRRESTPSQGGGFLVGTHLSERFCDQPRHQRSMPRTTQSSPRPLRRAPTNARPRQQVVPIPPDRQPRHRTALHRPSHLTPQNGPRPGPRGPVNFPPC</sequence>
<evidence type="ECO:0000256" key="1">
    <source>
        <dbReference type="SAM" id="MobiDB-lite"/>
    </source>
</evidence>
<dbReference type="Proteomes" id="UP000813385">
    <property type="component" value="Unassembled WGS sequence"/>
</dbReference>
<keyword evidence="3" id="KW-1185">Reference proteome</keyword>
<accession>A0A8K0TNY0</accession>
<protein>
    <submittedName>
        <fullName evidence="2">Uncharacterized protein</fullName>
    </submittedName>
</protein>
<comment type="caution">
    <text evidence="2">The sequence shown here is derived from an EMBL/GenBank/DDBJ whole genome shotgun (WGS) entry which is preliminary data.</text>
</comment>
<gene>
    <name evidence="2" type="ORF">B0T11DRAFT_347985</name>
</gene>
<dbReference type="EMBL" id="JAGPXD010000002">
    <property type="protein sequence ID" value="KAH7366849.1"/>
    <property type="molecule type" value="Genomic_DNA"/>
</dbReference>
<feature type="compositionally biased region" description="Basic and acidic residues" evidence="1">
    <location>
        <begin position="182"/>
        <end position="191"/>
    </location>
</feature>
<name>A0A8K0TNY0_9PEZI</name>
<feature type="compositionally biased region" description="Basic residues" evidence="1">
    <location>
        <begin position="229"/>
        <end position="239"/>
    </location>
</feature>
<reference evidence="2" key="1">
    <citation type="journal article" date="2021" name="Nat. Commun.">
        <title>Genetic determinants of endophytism in the Arabidopsis root mycobiome.</title>
        <authorList>
            <person name="Mesny F."/>
            <person name="Miyauchi S."/>
            <person name="Thiergart T."/>
            <person name="Pickel B."/>
            <person name="Atanasova L."/>
            <person name="Karlsson M."/>
            <person name="Huettel B."/>
            <person name="Barry K.W."/>
            <person name="Haridas S."/>
            <person name="Chen C."/>
            <person name="Bauer D."/>
            <person name="Andreopoulos W."/>
            <person name="Pangilinan J."/>
            <person name="LaButti K."/>
            <person name="Riley R."/>
            <person name="Lipzen A."/>
            <person name="Clum A."/>
            <person name="Drula E."/>
            <person name="Henrissat B."/>
            <person name="Kohler A."/>
            <person name="Grigoriev I.V."/>
            <person name="Martin F.M."/>
            <person name="Hacquard S."/>
        </authorList>
    </citation>
    <scope>NUCLEOTIDE SEQUENCE</scope>
    <source>
        <strain evidence="2">MPI-CAGE-AT-0016</strain>
    </source>
</reference>
<feature type="non-terminal residue" evidence="2">
    <location>
        <position position="1"/>
    </location>
</feature>
<proteinExistence type="predicted"/>